<gene>
    <name evidence="1" type="ORF">DI53_3883</name>
</gene>
<dbReference type="PATRIC" id="fig|1229276.3.peg.4020"/>
<dbReference type="AlphaFoldDB" id="A0A0B8T4Y5"/>
<organism evidence="1 2">
    <name type="scientific">Sphingobacterium deserti</name>
    <dbReference type="NCBI Taxonomy" id="1229276"/>
    <lineage>
        <taxon>Bacteria</taxon>
        <taxon>Pseudomonadati</taxon>
        <taxon>Bacteroidota</taxon>
        <taxon>Sphingobacteriia</taxon>
        <taxon>Sphingobacteriales</taxon>
        <taxon>Sphingobacteriaceae</taxon>
        <taxon>Sphingobacterium</taxon>
    </lineage>
</organism>
<accession>A0A0B8T4Y5</accession>
<keyword evidence="2" id="KW-1185">Reference proteome</keyword>
<evidence type="ECO:0000313" key="2">
    <source>
        <dbReference type="Proteomes" id="UP000031802"/>
    </source>
</evidence>
<evidence type="ECO:0000313" key="1">
    <source>
        <dbReference type="EMBL" id="KGE12394.1"/>
    </source>
</evidence>
<dbReference type="eggNOG" id="COG3291">
    <property type="taxonomic scope" value="Bacteria"/>
</dbReference>
<sequence length="547" mass="59250">MINPFITMSKEKLILGGLILLILLGIGACSKDVISDVSVEANVTIELLGSEIDSENAGASQSVSKHTAQGASGEFKAQAINYGSNELEPALQEQSRVLSLDNNFSLVATLKPRALDSTSAKEVAAKGLKASTAGKKSAIVRTPLGAGVKYRVMAYLGDNFVAQQDYEVGKGPSGFTNLTVGATYTFIAYSVNSSAILPEVTNRAKLSTASFTSSEDLMYFKSTLKIANGDNYLGVVLKHQFSLITMTTRLTDDTRGEIVSLTKVRFTGQGNRTDTPRKNGTVKISDGTLTYSADTTSVAVNYPNLGGGLRTVTANPTLLISPKISTVDLAIGNLLINAVINGKQVSTVRNNLILENFVIAPNQQYDLVVQIKNPCTEPTGDDTFEWRSQYGDIKTNTLYASGANYGYTFDIYELDNSFNMEINGQKLATKEIQFEYTTATNLPKRNVQFADGSIWGSGNVFQIWNIIGNRDYPSVKLVISSKGEVSLFGRKNNTDRALYPIVFTDDTKFNKIIWNTSGQNKVVVTQSVINITVMHGRGYGVKVIPCP</sequence>
<name>A0A0B8T4Y5_9SPHI</name>
<reference evidence="1 2" key="2">
    <citation type="journal article" date="2015" name="PLoS ONE">
        <title>Whole-Genome Optical Mapping and Finished Genome Sequence of Sphingobacterium deserti sp. nov., a New Species Isolated from the Western Desert of China.</title>
        <authorList>
            <person name="Teng C."/>
            <person name="Zhou Z."/>
            <person name="Molnar I."/>
            <person name="Li X."/>
            <person name="Tang R."/>
            <person name="Chen M."/>
            <person name="Wang L."/>
            <person name="Su S."/>
            <person name="Zhang W."/>
            <person name="Lin M."/>
        </authorList>
    </citation>
    <scope>NUCLEOTIDE SEQUENCE [LARGE SCALE GENOMIC DNA]</scope>
    <source>
        <strain evidence="2">ACCC05744</strain>
    </source>
</reference>
<dbReference type="Proteomes" id="UP000031802">
    <property type="component" value="Unassembled WGS sequence"/>
</dbReference>
<reference evidence="2" key="1">
    <citation type="submission" date="2014-04" db="EMBL/GenBank/DDBJ databases">
        <title>Whole-Genome optical mapping and complete genome sequence of Sphingobacterium deserti sp. nov., a new spaces isolated from desert in the west of China.</title>
        <authorList>
            <person name="Teng C."/>
            <person name="Zhou Z."/>
            <person name="Li X."/>
            <person name="Chen M."/>
            <person name="Lin M."/>
            <person name="Wang L."/>
            <person name="Su S."/>
            <person name="Zhang C."/>
            <person name="Zhang W."/>
        </authorList>
    </citation>
    <scope>NUCLEOTIDE SEQUENCE [LARGE SCALE GENOMIC DNA]</scope>
    <source>
        <strain evidence="2">ACCC05744</strain>
    </source>
</reference>
<protein>
    <submittedName>
        <fullName evidence="1">Uncharacterized protein</fullName>
    </submittedName>
</protein>
<dbReference type="EMBL" id="JJMU01000072">
    <property type="protein sequence ID" value="KGE12394.1"/>
    <property type="molecule type" value="Genomic_DNA"/>
</dbReference>
<comment type="caution">
    <text evidence="1">The sequence shown here is derived from an EMBL/GenBank/DDBJ whole genome shotgun (WGS) entry which is preliminary data.</text>
</comment>
<dbReference type="OrthoDB" id="1451431at2"/>
<dbReference type="STRING" id="1229276.DI53_3883"/>
<proteinExistence type="predicted"/>